<evidence type="ECO:0000313" key="2">
    <source>
        <dbReference type="EMBL" id="NEH94649.1"/>
    </source>
</evidence>
<name>A0A6N9ZN89_9HYPH</name>
<proteinExistence type="predicted"/>
<feature type="region of interest" description="Disordered" evidence="1">
    <location>
        <begin position="99"/>
        <end position="126"/>
    </location>
</feature>
<comment type="caution">
    <text evidence="2">The sequence shown here is derived from an EMBL/GenBank/DDBJ whole genome shotgun (WGS) entry which is preliminary data.</text>
</comment>
<reference evidence="2 3" key="1">
    <citation type="submission" date="2019-12" db="EMBL/GenBank/DDBJ databases">
        <title>Rhizobium genotypes associated with high levels of biological nitrogen fixation by grain legumes in a temperate-maritime cropping system.</title>
        <authorList>
            <person name="Maluk M."/>
            <person name="Francesc Ferrando Molina F."/>
            <person name="Lopez Del Egido L."/>
            <person name="Lafos M."/>
            <person name="Langarica-Fuentes A."/>
            <person name="Gebre Yohannes G."/>
            <person name="Young M.W."/>
            <person name="Martin P."/>
            <person name="Gantlett R."/>
            <person name="Kenicer G."/>
            <person name="Hawes C."/>
            <person name="Begg G.S."/>
            <person name="Quilliam R.S."/>
            <person name="Squire G.R."/>
            <person name="Poole P.S."/>
            <person name="Young P.W."/>
            <person name="Iannetta P.M."/>
            <person name="James E.K."/>
        </authorList>
    </citation>
    <scope>NUCLEOTIDE SEQUENCE [LARGE SCALE GENOMIC DNA]</scope>
    <source>
        <strain evidence="2 3">JHI2449</strain>
    </source>
</reference>
<sequence length="126" mass="14042">MLISKPNSTIQKDEEFREIRQVHRHRADAGKAPSGNLQTAPRSTILDYFAPDRLDFRFILLSTCGISPKFLEILPLHPFEPNMAGGRIDRADIDRPWHGLGAVERSGKSGAASHRGSNDPIQGDRQ</sequence>
<evidence type="ECO:0000256" key="1">
    <source>
        <dbReference type="SAM" id="MobiDB-lite"/>
    </source>
</evidence>
<dbReference type="Proteomes" id="UP000468864">
    <property type="component" value="Unassembled WGS sequence"/>
</dbReference>
<dbReference type="RefSeq" id="WP_163882194.1">
    <property type="nucleotide sequence ID" value="NZ_WUEP01000026.1"/>
</dbReference>
<dbReference type="EMBL" id="WUEP01000026">
    <property type="protein sequence ID" value="NEH94649.1"/>
    <property type="molecule type" value="Genomic_DNA"/>
</dbReference>
<protein>
    <submittedName>
        <fullName evidence="2">Uncharacterized protein</fullName>
    </submittedName>
</protein>
<dbReference type="AlphaFoldDB" id="A0A6N9ZN89"/>
<organism evidence="2 3">
    <name type="scientific">Rhizobium laguerreae</name>
    <dbReference type="NCBI Taxonomy" id="1076926"/>
    <lineage>
        <taxon>Bacteria</taxon>
        <taxon>Pseudomonadati</taxon>
        <taxon>Pseudomonadota</taxon>
        <taxon>Alphaproteobacteria</taxon>
        <taxon>Hyphomicrobiales</taxon>
        <taxon>Rhizobiaceae</taxon>
        <taxon>Rhizobium/Agrobacterium group</taxon>
        <taxon>Rhizobium</taxon>
    </lineage>
</organism>
<accession>A0A6N9ZN89</accession>
<gene>
    <name evidence="2" type="ORF">GR206_27170</name>
</gene>
<evidence type="ECO:0000313" key="3">
    <source>
        <dbReference type="Proteomes" id="UP000468864"/>
    </source>
</evidence>